<organism evidence="3 4">
    <name type="scientific">Triticum urartu</name>
    <name type="common">Red wild einkorn</name>
    <name type="synonym">Crithodium urartu</name>
    <dbReference type="NCBI Taxonomy" id="4572"/>
    <lineage>
        <taxon>Eukaryota</taxon>
        <taxon>Viridiplantae</taxon>
        <taxon>Streptophyta</taxon>
        <taxon>Embryophyta</taxon>
        <taxon>Tracheophyta</taxon>
        <taxon>Spermatophyta</taxon>
        <taxon>Magnoliopsida</taxon>
        <taxon>Liliopsida</taxon>
        <taxon>Poales</taxon>
        <taxon>Poaceae</taxon>
        <taxon>BOP clade</taxon>
        <taxon>Pooideae</taxon>
        <taxon>Triticodae</taxon>
        <taxon>Triticeae</taxon>
        <taxon>Triticinae</taxon>
        <taxon>Triticum</taxon>
    </lineage>
</organism>
<evidence type="ECO:0000256" key="1">
    <source>
        <dbReference type="SAM" id="MobiDB-lite"/>
    </source>
</evidence>
<dbReference type="EnsemblPlants" id="TuG1812G0400000529.01.T01">
    <property type="protein sequence ID" value="TuG1812G0400000529.01.T01"/>
    <property type="gene ID" value="TuG1812G0400000529.01"/>
</dbReference>
<dbReference type="Gramene" id="TuG1812G0400000529.01.T01">
    <property type="protein sequence ID" value="TuG1812G0400000529.01.T01"/>
    <property type="gene ID" value="TuG1812G0400000529.01"/>
</dbReference>
<protein>
    <submittedName>
        <fullName evidence="3">Uncharacterized protein</fullName>
    </submittedName>
</protein>
<evidence type="ECO:0000313" key="3">
    <source>
        <dbReference type="EnsemblPlants" id="TuG1812S0002347100.01.T01"/>
    </source>
</evidence>
<proteinExistence type="predicted"/>
<evidence type="ECO:0000313" key="2">
    <source>
        <dbReference type="EnsemblPlants" id="TuG1812G0400000529.01.T01"/>
    </source>
</evidence>
<evidence type="ECO:0000313" key="4">
    <source>
        <dbReference type="Proteomes" id="UP000015106"/>
    </source>
</evidence>
<accession>A0A8R7VHZ6</accession>
<reference evidence="4" key="1">
    <citation type="journal article" date="2013" name="Nature">
        <title>Draft genome of the wheat A-genome progenitor Triticum urartu.</title>
        <authorList>
            <person name="Ling H.Q."/>
            <person name="Zhao S."/>
            <person name="Liu D."/>
            <person name="Wang J."/>
            <person name="Sun H."/>
            <person name="Zhang C."/>
            <person name="Fan H."/>
            <person name="Li D."/>
            <person name="Dong L."/>
            <person name="Tao Y."/>
            <person name="Gao C."/>
            <person name="Wu H."/>
            <person name="Li Y."/>
            <person name="Cui Y."/>
            <person name="Guo X."/>
            <person name="Zheng S."/>
            <person name="Wang B."/>
            <person name="Yu K."/>
            <person name="Liang Q."/>
            <person name="Yang W."/>
            <person name="Lou X."/>
            <person name="Chen J."/>
            <person name="Feng M."/>
            <person name="Jian J."/>
            <person name="Zhang X."/>
            <person name="Luo G."/>
            <person name="Jiang Y."/>
            <person name="Liu J."/>
            <person name="Wang Z."/>
            <person name="Sha Y."/>
            <person name="Zhang B."/>
            <person name="Wu H."/>
            <person name="Tang D."/>
            <person name="Shen Q."/>
            <person name="Xue P."/>
            <person name="Zou S."/>
            <person name="Wang X."/>
            <person name="Liu X."/>
            <person name="Wang F."/>
            <person name="Yang Y."/>
            <person name="An X."/>
            <person name="Dong Z."/>
            <person name="Zhang K."/>
            <person name="Zhang X."/>
            <person name="Luo M.C."/>
            <person name="Dvorak J."/>
            <person name="Tong Y."/>
            <person name="Wang J."/>
            <person name="Yang H."/>
            <person name="Li Z."/>
            <person name="Wang D."/>
            <person name="Zhang A."/>
            <person name="Wang J."/>
        </authorList>
    </citation>
    <scope>NUCLEOTIDE SEQUENCE</scope>
    <source>
        <strain evidence="4">cv. G1812</strain>
    </source>
</reference>
<dbReference type="Proteomes" id="UP000015106">
    <property type="component" value="Chromosome 4"/>
</dbReference>
<keyword evidence="4" id="KW-1185">Reference proteome</keyword>
<sequence length="136" mass="15031">LHHHTSSLATVWPRATSNPPSLTPDWIRRGQRSLTHLHCRQPPLASVDLAATSRRQPSSPRGCLRRGSPATNTAPPSFSHVSFHLPLRVMDAVVGNVWPSGRERCVERCSPLVVDPVFANDRDYCCVWTAATTESD</sequence>
<dbReference type="AlphaFoldDB" id="A0A8R7VHZ6"/>
<dbReference type="Gramene" id="TuG1812S0002347100.01.T01">
    <property type="protein sequence ID" value="TuG1812S0002347100.01.T01"/>
    <property type="gene ID" value="TuG1812S0002347100.01"/>
</dbReference>
<dbReference type="EnsemblPlants" id="TuG1812S0002347100.01.T01">
    <property type="protein sequence ID" value="TuG1812S0002347100.01.T01"/>
    <property type="gene ID" value="TuG1812S0002347100.01"/>
</dbReference>
<reference evidence="2" key="2">
    <citation type="submission" date="2018-03" db="EMBL/GenBank/DDBJ databases">
        <title>The Triticum urartu genome reveals the dynamic nature of wheat genome evolution.</title>
        <authorList>
            <person name="Ling H."/>
            <person name="Ma B."/>
            <person name="Shi X."/>
            <person name="Liu H."/>
            <person name="Dong L."/>
            <person name="Sun H."/>
            <person name="Cao Y."/>
            <person name="Gao Q."/>
            <person name="Zheng S."/>
            <person name="Li Y."/>
            <person name="Yu Y."/>
            <person name="Du H."/>
            <person name="Qi M."/>
            <person name="Li Y."/>
            <person name="Yu H."/>
            <person name="Cui Y."/>
            <person name="Wang N."/>
            <person name="Chen C."/>
            <person name="Wu H."/>
            <person name="Zhao Y."/>
            <person name="Zhang J."/>
            <person name="Li Y."/>
            <person name="Zhou W."/>
            <person name="Zhang B."/>
            <person name="Hu W."/>
            <person name="Eijk M."/>
            <person name="Tang J."/>
            <person name="Witsenboer H."/>
            <person name="Zhao S."/>
            <person name="Li Z."/>
            <person name="Zhang A."/>
            <person name="Wang D."/>
            <person name="Liang C."/>
        </authorList>
    </citation>
    <scope>NUCLEOTIDE SEQUENCE [LARGE SCALE GENOMIC DNA]</scope>
    <source>
        <strain evidence="2">cv. G1812</strain>
    </source>
</reference>
<feature type="region of interest" description="Disordered" evidence="1">
    <location>
        <begin position="1"/>
        <end position="23"/>
    </location>
</feature>
<reference evidence="3" key="3">
    <citation type="submission" date="2022-06" db="UniProtKB">
        <authorList>
            <consortium name="EnsemblPlants"/>
        </authorList>
    </citation>
    <scope>IDENTIFICATION</scope>
</reference>
<name>A0A8R7VHZ6_TRIUA</name>
<feature type="region of interest" description="Disordered" evidence="1">
    <location>
        <begin position="52"/>
        <end position="75"/>
    </location>
</feature>